<dbReference type="PRINTS" id="PR00413">
    <property type="entry name" value="HADHALOGNASE"/>
</dbReference>
<keyword evidence="1" id="KW-0378">Hydrolase</keyword>
<dbReference type="InterPro" id="IPR023198">
    <property type="entry name" value="PGP-like_dom2"/>
</dbReference>
<dbReference type="NCBIfam" id="TIGR01509">
    <property type="entry name" value="HAD-SF-IA-v3"/>
    <property type="match status" value="1"/>
</dbReference>
<dbReference type="AlphaFoldDB" id="A0A1I1L4S8"/>
<dbReference type="SFLD" id="SFLDG01129">
    <property type="entry name" value="C1.5:_HAD__Beta-PGM__Phosphata"/>
    <property type="match status" value="1"/>
</dbReference>
<dbReference type="EMBL" id="FOKV01000006">
    <property type="protein sequence ID" value="SFC64600.1"/>
    <property type="molecule type" value="Genomic_DNA"/>
</dbReference>
<keyword evidence="2" id="KW-1185">Reference proteome</keyword>
<organism evidence="1 2">
    <name type="scientific">Zunongwangia mangrovi</name>
    <dbReference type="NCBI Taxonomy" id="1334022"/>
    <lineage>
        <taxon>Bacteria</taxon>
        <taxon>Pseudomonadati</taxon>
        <taxon>Bacteroidota</taxon>
        <taxon>Flavobacteriia</taxon>
        <taxon>Flavobacteriales</taxon>
        <taxon>Flavobacteriaceae</taxon>
        <taxon>Zunongwangia</taxon>
    </lineage>
</organism>
<dbReference type="Gene3D" id="3.40.50.1000">
    <property type="entry name" value="HAD superfamily/HAD-like"/>
    <property type="match status" value="1"/>
</dbReference>
<dbReference type="SFLD" id="SFLDS00003">
    <property type="entry name" value="Haloacid_Dehalogenase"/>
    <property type="match status" value="1"/>
</dbReference>
<evidence type="ECO:0000313" key="1">
    <source>
        <dbReference type="EMBL" id="SFC64600.1"/>
    </source>
</evidence>
<dbReference type="Proteomes" id="UP000199438">
    <property type="component" value="Unassembled WGS sequence"/>
</dbReference>
<dbReference type="InterPro" id="IPR036412">
    <property type="entry name" value="HAD-like_sf"/>
</dbReference>
<sequence length="203" mass="23851">MIKTIIFDFGDIFINLDKSATPAQLEKFGIKNLPESIVAINQEYEKGLISSEEFFNSYKKEFSTVEKDQFLDAWNAILVDFPEYRLEFIKKLAAEKDYQLLLLSNTNEIHIDWVKENVSFFNEFQQCFDAFYLSYEINFRKPDANIYEYVLKQHDLKPEECLFIDDTKENTDAAAALGINVWNLEPTREDVIDLFTTKKELFS</sequence>
<dbReference type="RefSeq" id="WP_084842910.1">
    <property type="nucleotide sequence ID" value="NZ_FOKV01000006.1"/>
</dbReference>
<dbReference type="InterPro" id="IPR023214">
    <property type="entry name" value="HAD_sf"/>
</dbReference>
<dbReference type="InterPro" id="IPR006439">
    <property type="entry name" value="HAD-SF_hydro_IA"/>
</dbReference>
<dbReference type="OrthoDB" id="9797415at2"/>
<protein>
    <submittedName>
        <fullName evidence="1">Putative hydrolase of the HAD superfamily</fullName>
    </submittedName>
</protein>
<name>A0A1I1L4S8_9FLAO</name>
<dbReference type="STRING" id="1334022.SAMN04487907_106170"/>
<evidence type="ECO:0000313" key="2">
    <source>
        <dbReference type="Proteomes" id="UP000199438"/>
    </source>
</evidence>
<accession>A0A1I1L4S8</accession>
<dbReference type="CDD" id="cd02603">
    <property type="entry name" value="HAD_sEH-N_like"/>
    <property type="match status" value="1"/>
</dbReference>
<gene>
    <name evidence="1" type="ORF">SAMN04487907_106170</name>
</gene>
<dbReference type="PANTHER" id="PTHR43611:SF3">
    <property type="entry name" value="FLAVIN MONONUCLEOTIDE HYDROLASE 1, CHLOROPLATIC"/>
    <property type="match status" value="1"/>
</dbReference>
<dbReference type="PANTHER" id="PTHR43611">
    <property type="entry name" value="ALPHA-D-GLUCOSE 1-PHOSPHATE PHOSPHATASE"/>
    <property type="match status" value="1"/>
</dbReference>
<dbReference type="Gene3D" id="1.10.150.240">
    <property type="entry name" value="Putative phosphatase, domain 2"/>
    <property type="match status" value="1"/>
</dbReference>
<dbReference type="SUPFAM" id="SSF56784">
    <property type="entry name" value="HAD-like"/>
    <property type="match status" value="1"/>
</dbReference>
<proteinExistence type="predicted"/>
<dbReference type="Pfam" id="PF00702">
    <property type="entry name" value="Hydrolase"/>
    <property type="match status" value="1"/>
</dbReference>
<reference evidence="2" key="1">
    <citation type="submission" date="2016-10" db="EMBL/GenBank/DDBJ databases">
        <authorList>
            <person name="Varghese N."/>
            <person name="Submissions S."/>
        </authorList>
    </citation>
    <scope>NUCLEOTIDE SEQUENCE [LARGE SCALE GENOMIC DNA]</scope>
    <source>
        <strain evidence="2">DSM 24499</strain>
    </source>
</reference>
<dbReference type="GO" id="GO:0016787">
    <property type="term" value="F:hydrolase activity"/>
    <property type="evidence" value="ECO:0007669"/>
    <property type="project" value="UniProtKB-KW"/>
</dbReference>